<protein>
    <submittedName>
        <fullName evidence="2">Uncharacterized protein</fullName>
    </submittedName>
</protein>
<dbReference type="AlphaFoldDB" id="A0A7S4PLK8"/>
<organism evidence="2">
    <name type="scientific">Guillardia theta</name>
    <name type="common">Cryptophyte</name>
    <name type="synonym">Cryptomonas phi</name>
    <dbReference type="NCBI Taxonomy" id="55529"/>
    <lineage>
        <taxon>Eukaryota</taxon>
        <taxon>Cryptophyceae</taxon>
        <taxon>Pyrenomonadales</taxon>
        <taxon>Geminigeraceae</taxon>
        <taxon>Guillardia</taxon>
    </lineage>
</organism>
<sequence length="467" mass="53586">MCTGECDMLGRGRLKLSTVIHCTARESGNLHRRDKSTGRPGKSWLAPSNEHVESMRSCRERRHLSSWEMLTGLPEPSLTIAHPTLQVGNAHQAFIREMRELEQKKLGEPRPATVPAMNVPQAFHVQRFFDRAAHHGEAAVGMRTRRAEADKKDPRQPFDRTQRLGHTQHRTEIDIDARMDDVWGAFHMGRGLKQGQLAGSNYIEKYHGDTEVKVYVGNLSKDADMNELKEMLGLNKQEIILSDPQAVSLSPWLKLRHSHKSQAAASKLFWFERPRESNFCLLVTRDAKLAGRVVKYCKSKSCKLRGHLLRVDFVHRGEHNMRWTEGHRPEGADWAHEHKQVDSKMVDKNRSMSSKSKAYGLMCSEYQRNFSGGLMYDINGIDRFLKKHPAASMAYPSVAEGRRRGAPQHGLMQWYPWMPAWEKGAPLRRMDWIPTPSFPGGGEVEMPMNKERMRMKYRYPDDREAGK</sequence>
<evidence type="ECO:0000313" key="2">
    <source>
        <dbReference type="EMBL" id="CAE2339164.1"/>
    </source>
</evidence>
<evidence type="ECO:0000256" key="1">
    <source>
        <dbReference type="SAM" id="MobiDB-lite"/>
    </source>
</evidence>
<name>A0A7S4PLK8_GUITH</name>
<feature type="compositionally biased region" description="Basic and acidic residues" evidence="1">
    <location>
        <begin position="145"/>
        <end position="160"/>
    </location>
</feature>
<gene>
    <name evidence="2" type="ORF">GTHE00462_LOCUS38067</name>
</gene>
<reference evidence="2" key="1">
    <citation type="submission" date="2021-01" db="EMBL/GenBank/DDBJ databases">
        <authorList>
            <person name="Corre E."/>
            <person name="Pelletier E."/>
            <person name="Niang G."/>
            <person name="Scheremetjew M."/>
            <person name="Finn R."/>
            <person name="Kale V."/>
            <person name="Holt S."/>
            <person name="Cochrane G."/>
            <person name="Meng A."/>
            <person name="Brown T."/>
            <person name="Cohen L."/>
        </authorList>
    </citation>
    <scope>NUCLEOTIDE SEQUENCE</scope>
    <source>
        <strain evidence="2">CCMP 2712</strain>
    </source>
</reference>
<feature type="region of interest" description="Disordered" evidence="1">
    <location>
        <begin position="28"/>
        <end position="52"/>
    </location>
</feature>
<accession>A0A7S4PLK8</accession>
<proteinExistence type="predicted"/>
<feature type="region of interest" description="Disordered" evidence="1">
    <location>
        <begin position="140"/>
        <end position="160"/>
    </location>
</feature>
<feature type="compositionally biased region" description="Basic and acidic residues" evidence="1">
    <location>
        <begin position="28"/>
        <end position="37"/>
    </location>
</feature>
<dbReference type="EMBL" id="HBKN01048695">
    <property type="protein sequence ID" value="CAE2339164.1"/>
    <property type="molecule type" value="Transcribed_RNA"/>
</dbReference>